<dbReference type="Pfam" id="PF00994">
    <property type="entry name" value="MoCF_biosynth"/>
    <property type="match status" value="1"/>
</dbReference>
<dbReference type="CDD" id="cd00887">
    <property type="entry name" value="MoeA"/>
    <property type="match status" value="1"/>
</dbReference>
<dbReference type="Gene3D" id="2.170.190.11">
    <property type="entry name" value="Molybdopterin biosynthesis moea protein, domain 3"/>
    <property type="match status" value="1"/>
</dbReference>
<dbReference type="EC" id="2.10.1.1" evidence="4"/>
<name>A0A521G3F2_9BACT</name>
<protein>
    <recommendedName>
        <fullName evidence="4">Molybdopterin molybdenumtransferase</fullName>
        <ecNumber evidence="4">2.10.1.1</ecNumber>
    </recommendedName>
</protein>
<dbReference type="InterPro" id="IPR005110">
    <property type="entry name" value="MoeA_linker/N"/>
</dbReference>
<comment type="catalytic activity">
    <reaction evidence="3">
        <text>adenylyl-molybdopterin + molybdate = Mo-molybdopterin + AMP + H(+)</text>
        <dbReference type="Rhea" id="RHEA:35047"/>
        <dbReference type="ChEBI" id="CHEBI:15378"/>
        <dbReference type="ChEBI" id="CHEBI:36264"/>
        <dbReference type="ChEBI" id="CHEBI:62727"/>
        <dbReference type="ChEBI" id="CHEBI:71302"/>
        <dbReference type="ChEBI" id="CHEBI:456215"/>
        <dbReference type="EC" id="2.10.1.1"/>
    </reaction>
</comment>
<gene>
    <name evidence="6" type="ORF">CDV28_10692</name>
</gene>
<dbReference type="SUPFAM" id="SSF63882">
    <property type="entry name" value="MoeA N-terminal region -like"/>
    <property type="match status" value="1"/>
</dbReference>
<evidence type="ECO:0000259" key="5">
    <source>
        <dbReference type="SMART" id="SM00852"/>
    </source>
</evidence>
<dbReference type="SUPFAM" id="SSF53218">
    <property type="entry name" value="Molybdenum cofactor biosynthesis proteins"/>
    <property type="match status" value="1"/>
</dbReference>
<comment type="pathway">
    <text evidence="4">Cofactor biosynthesis; molybdopterin biosynthesis.</text>
</comment>
<keyword evidence="4 6" id="KW-0808">Transferase</keyword>
<keyword evidence="4" id="KW-0479">Metal-binding</keyword>
<dbReference type="GO" id="GO:0061599">
    <property type="term" value="F:molybdopterin molybdotransferase activity"/>
    <property type="evidence" value="ECO:0007669"/>
    <property type="project" value="UniProtKB-UniRule"/>
</dbReference>
<dbReference type="InterPro" id="IPR036688">
    <property type="entry name" value="MoeA_C_domain_IV_sf"/>
</dbReference>
<comment type="caution">
    <text evidence="6">The sequence shown here is derived from an EMBL/GenBank/DDBJ whole genome shotgun (WGS) entry which is preliminary data.</text>
</comment>
<organism evidence="6 7">
    <name type="scientific">Candidatus Electronema aureum</name>
    <dbReference type="NCBI Taxonomy" id="2005002"/>
    <lineage>
        <taxon>Bacteria</taxon>
        <taxon>Pseudomonadati</taxon>
        <taxon>Thermodesulfobacteriota</taxon>
        <taxon>Desulfobulbia</taxon>
        <taxon>Desulfobulbales</taxon>
        <taxon>Desulfobulbaceae</taxon>
        <taxon>Candidatus Electronema</taxon>
    </lineage>
</organism>
<feature type="domain" description="MoaB/Mog" evidence="5">
    <location>
        <begin position="187"/>
        <end position="327"/>
    </location>
</feature>
<dbReference type="InterPro" id="IPR038987">
    <property type="entry name" value="MoeA-like"/>
</dbReference>
<comment type="cofactor">
    <cofactor evidence="4">
        <name>Mg(2+)</name>
        <dbReference type="ChEBI" id="CHEBI:18420"/>
    </cofactor>
</comment>
<dbReference type="InterPro" id="IPR001453">
    <property type="entry name" value="MoaB/Mog_dom"/>
</dbReference>
<dbReference type="GO" id="GO:0046872">
    <property type="term" value="F:metal ion binding"/>
    <property type="evidence" value="ECO:0007669"/>
    <property type="project" value="UniProtKB-UniRule"/>
</dbReference>
<dbReference type="PANTHER" id="PTHR10192:SF5">
    <property type="entry name" value="GEPHYRIN"/>
    <property type="match status" value="1"/>
</dbReference>
<keyword evidence="7" id="KW-1185">Reference proteome</keyword>
<dbReference type="InterPro" id="IPR036135">
    <property type="entry name" value="MoeA_linker/N_sf"/>
</dbReference>
<keyword evidence="4" id="KW-0500">Molybdenum</keyword>
<dbReference type="EMBL" id="NQJD01000006">
    <property type="protein sequence ID" value="TAA75537.1"/>
    <property type="molecule type" value="Genomic_DNA"/>
</dbReference>
<evidence type="ECO:0000256" key="2">
    <source>
        <dbReference type="ARBA" id="ARBA00010763"/>
    </source>
</evidence>
<proteinExistence type="inferred from homology"/>
<dbReference type="Gene3D" id="2.40.340.10">
    <property type="entry name" value="MoeA, C-terminal, domain IV"/>
    <property type="match status" value="1"/>
</dbReference>
<dbReference type="Gene3D" id="3.40.980.10">
    <property type="entry name" value="MoaB/Mog-like domain"/>
    <property type="match status" value="1"/>
</dbReference>
<dbReference type="AlphaFoldDB" id="A0A521G3F2"/>
<evidence type="ECO:0000313" key="7">
    <source>
        <dbReference type="Proteomes" id="UP000316238"/>
    </source>
</evidence>
<keyword evidence="4" id="KW-0460">Magnesium</keyword>
<sequence length="404" mass="43271">MKPTIFHLELSLAEARTAIAERIAPLEQECIPLTEALARVCAAFVFAARPSPSCDQSARDGFALATQPLFADQAVAAFHISGEIAAGCTEQKRLAPGQAFRIMTGAAIPTGTARVVPFEVCQEKDGKVLVPLAELARKQLHIRRQGCEVQTGQLLAAARTRLLPDHLLLLAENGCEEIVVHRQPRVAVICTGTELTQAGEPLLPGCKISGNGALLAALLQTQHCTCICCLTVEDNAERITALIEQIIDRDQPDLLISTGGMGPGTFDLTEQVFARLGGVSVYNRLRVRPGRSTLFGLLDKVPFFGLPGPPPAVRLLFHELVAPAIVRLHGEEHSGGMLKKAILDGPALLSQADCTVLKGAVARVDEEGRLRVRLADRLEPLNAILHLNGEEGELVSVRLIGPLA</sequence>
<comment type="function">
    <text evidence="1 4">Catalyzes the insertion of molybdate into adenylated molybdopterin with the concomitant release of AMP.</text>
</comment>
<dbReference type="GO" id="GO:0006777">
    <property type="term" value="P:Mo-molybdopterin cofactor biosynthetic process"/>
    <property type="evidence" value="ECO:0007669"/>
    <property type="project" value="UniProtKB-UniRule"/>
</dbReference>
<keyword evidence="4" id="KW-0501">Molybdenum cofactor biosynthesis</keyword>
<dbReference type="UniPathway" id="UPA00344"/>
<evidence type="ECO:0000313" key="6">
    <source>
        <dbReference type="EMBL" id="TAA75537.1"/>
    </source>
</evidence>
<evidence type="ECO:0000256" key="1">
    <source>
        <dbReference type="ARBA" id="ARBA00002901"/>
    </source>
</evidence>
<dbReference type="Proteomes" id="UP000316238">
    <property type="component" value="Unassembled WGS sequence"/>
</dbReference>
<dbReference type="Gene3D" id="3.90.105.10">
    <property type="entry name" value="Molybdopterin biosynthesis moea protein, domain 2"/>
    <property type="match status" value="1"/>
</dbReference>
<dbReference type="PANTHER" id="PTHR10192">
    <property type="entry name" value="MOLYBDOPTERIN BIOSYNTHESIS PROTEIN"/>
    <property type="match status" value="1"/>
</dbReference>
<dbReference type="SMART" id="SM00852">
    <property type="entry name" value="MoCF_biosynth"/>
    <property type="match status" value="1"/>
</dbReference>
<evidence type="ECO:0000256" key="4">
    <source>
        <dbReference type="RuleBase" id="RU365090"/>
    </source>
</evidence>
<dbReference type="Pfam" id="PF03453">
    <property type="entry name" value="MoeA_N"/>
    <property type="match status" value="1"/>
</dbReference>
<dbReference type="GO" id="GO:0005829">
    <property type="term" value="C:cytosol"/>
    <property type="evidence" value="ECO:0007669"/>
    <property type="project" value="TreeGrafter"/>
</dbReference>
<accession>A0A521G3F2</accession>
<evidence type="ECO:0000256" key="3">
    <source>
        <dbReference type="ARBA" id="ARBA00047317"/>
    </source>
</evidence>
<dbReference type="InterPro" id="IPR036425">
    <property type="entry name" value="MoaB/Mog-like_dom_sf"/>
</dbReference>
<reference evidence="6" key="1">
    <citation type="submission" date="2017-07" db="EMBL/GenBank/DDBJ databases">
        <title>The cable genome - Insights into the physiology and evolution of filamentous bacteria capable of sulfide oxidation via long distance electron transfer.</title>
        <authorList>
            <person name="Thorup C."/>
            <person name="Bjerg J.T."/>
            <person name="Schreiber L."/>
            <person name="Nielsen L.P."/>
            <person name="Kjeldsen K.U."/>
            <person name="Boesen T."/>
            <person name="Boggild A."/>
            <person name="Meysman F."/>
            <person name="Geelhoed J."/>
            <person name="Schramm A."/>
        </authorList>
    </citation>
    <scope>NUCLEOTIDE SEQUENCE [LARGE SCALE GENOMIC DNA]</scope>
    <source>
        <strain evidence="6">GS</strain>
    </source>
</reference>
<comment type="similarity">
    <text evidence="2 4">Belongs to the MoeA family.</text>
</comment>